<sequence length="500" mass="56991">MSYQGDHSLQVKKNFTSRLATALRPKKRGNRLTKTPPGASVQVERKSDVSNRSTVTQNSVVPNRPPGLPAAVNFYNKSTPASNAQTGELWDEAEMLHSLLRRDSQDSLNSLNRVERIRNQIPDSERKPGEDMIASLPATLWQIISSHMTPIDSANLALSSKTLLSLLGTSPFLALNFPKNNAETHWYKIGFLLGMDIFLPDHLLCYPCATYHRRIQKGKERLKARNVLNLIYNCPNPKLQSRHRLTVEYELPFTFVQLVFRAQQYRLEYGLQLETLSRRLKSRESEWFHQTRYFFHKGHLLLRVISKSFAVGGLPPAGLRNFLYSREDYTPYFSVCAHWRDGELMNVCKCALSHVPLPDFSAAHQLRNGQKTNRALIKSRAEFVSLCSNCRPMRRCPDCPTEYLVEMKLEEDRSDSDPVQRFKQCMVVTRWSDLGDGRNPAEGEWAACNGEIAYDSFAHMGRRAIAGVFESQNGFTVPGQGIKSLNPKGERRGEEGHNWY</sequence>
<protein>
    <recommendedName>
        <fullName evidence="4">F-box domain-containing protein</fullName>
    </recommendedName>
</protein>
<feature type="compositionally biased region" description="Basic and acidic residues" evidence="1">
    <location>
        <begin position="488"/>
        <end position="500"/>
    </location>
</feature>
<gene>
    <name evidence="2" type="ORF">BJ878DRAFT_417821</name>
</gene>
<evidence type="ECO:0000313" key="2">
    <source>
        <dbReference type="EMBL" id="KAG9246044.1"/>
    </source>
</evidence>
<organism evidence="2 3">
    <name type="scientific">Calycina marina</name>
    <dbReference type="NCBI Taxonomy" id="1763456"/>
    <lineage>
        <taxon>Eukaryota</taxon>
        <taxon>Fungi</taxon>
        <taxon>Dikarya</taxon>
        <taxon>Ascomycota</taxon>
        <taxon>Pezizomycotina</taxon>
        <taxon>Leotiomycetes</taxon>
        <taxon>Helotiales</taxon>
        <taxon>Pezizellaceae</taxon>
        <taxon>Calycina</taxon>
    </lineage>
</organism>
<dbReference type="OrthoDB" id="3912356at2759"/>
<evidence type="ECO:0008006" key="4">
    <source>
        <dbReference type="Google" id="ProtNLM"/>
    </source>
</evidence>
<reference evidence="2" key="1">
    <citation type="journal article" date="2021" name="IMA Fungus">
        <title>Genomic characterization of three marine fungi, including Emericellopsis atlantica sp. nov. with signatures of a generalist lifestyle and marine biomass degradation.</title>
        <authorList>
            <person name="Hagestad O.C."/>
            <person name="Hou L."/>
            <person name="Andersen J.H."/>
            <person name="Hansen E.H."/>
            <person name="Altermark B."/>
            <person name="Li C."/>
            <person name="Kuhnert E."/>
            <person name="Cox R.J."/>
            <person name="Crous P.W."/>
            <person name="Spatafora J.W."/>
            <person name="Lail K."/>
            <person name="Amirebrahimi M."/>
            <person name="Lipzen A."/>
            <person name="Pangilinan J."/>
            <person name="Andreopoulos W."/>
            <person name="Hayes R.D."/>
            <person name="Ng V."/>
            <person name="Grigoriev I.V."/>
            <person name="Jackson S.A."/>
            <person name="Sutton T.D.S."/>
            <person name="Dobson A.D.W."/>
            <person name="Rama T."/>
        </authorList>
    </citation>
    <scope>NUCLEOTIDE SEQUENCE</scope>
    <source>
        <strain evidence="2">TRa3180A</strain>
    </source>
</reference>
<proteinExistence type="predicted"/>
<dbReference type="EMBL" id="MU253819">
    <property type="protein sequence ID" value="KAG9246044.1"/>
    <property type="molecule type" value="Genomic_DNA"/>
</dbReference>
<evidence type="ECO:0000256" key="1">
    <source>
        <dbReference type="SAM" id="MobiDB-lite"/>
    </source>
</evidence>
<feature type="region of interest" description="Disordered" evidence="1">
    <location>
        <begin position="23"/>
        <end position="67"/>
    </location>
</feature>
<feature type="region of interest" description="Disordered" evidence="1">
    <location>
        <begin position="479"/>
        <end position="500"/>
    </location>
</feature>
<name>A0A9P8CGB1_9HELO</name>
<dbReference type="AlphaFoldDB" id="A0A9P8CGB1"/>
<accession>A0A9P8CGB1</accession>
<evidence type="ECO:0000313" key="3">
    <source>
        <dbReference type="Proteomes" id="UP000887226"/>
    </source>
</evidence>
<keyword evidence="3" id="KW-1185">Reference proteome</keyword>
<feature type="compositionally biased region" description="Polar residues" evidence="1">
    <location>
        <begin position="50"/>
        <end position="61"/>
    </location>
</feature>
<dbReference type="Proteomes" id="UP000887226">
    <property type="component" value="Unassembled WGS sequence"/>
</dbReference>
<comment type="caution">
    <text evidence="2">The sequence shown here is derived from an EMBL/GenBank/DDBJ whole genome shotgun (WGS) entry which is preliminary data.</text>
</comment>